<evidence type="ECO:0000313" key="2">
    <source>
        <dbReference type="Proteomes" id="UP000032076"/>
    </source>
</evidence>
<comment type="caution">
    <text evidence="1">The sequence shown here is derived from an EMBL/GenBank/DDBJ whole genome shotgun (WGS) entry which is preliminary data.</text>
</comment>
<sequence>MDFGVVFVGFGINVMEKKVLRYLALTVEKKQPESYAGCFFDLRIYKEF</sequence>
<reference evidence="1 2" key="1">
    <citation type="submission" date="2015-01" db="EMBL/GenBank/DDBJ databases">
        <title>Draft Genome Sequences of Four Bacillus thermoamylovorans Strains, Isolated From Food Products.</title>
        <authorList>
            <person name="Krawcyk A.O."/>
            <person name="Berendsen E.M."/>
            <person name="Eijlander R.T."/>
            <person name="de Jong A."/>
            <person name="Wells-Bennik M."/>
            <person name="Kuipers O.P."/>
        </authorList>
    </citation>
    <scope>NUCLEOTIDE SEQUENCE [LARGE SCALE GENOMIC DNA]</scope>
    <source>
        <strain evidence="1 2">B4167</strain>
    </source>
</reference>
<dbReference type="Proteomes" id="UP000032076">
    <property type="component" value="Unassembled WGS sequence"/>
</dbReference>
<organism evidence="1 2">
    <name type="scientific">Caldibacillus thermoamylovorans</name>
    <dbReference type="NCBI Taxonomy" id="35841"/>
    <lineage>
        <taxon>Bacteria</taxon>
        <taxon>Bacillati</taxon>
        <taxon>Bacillota</taxon>
        <taxon>Bacilli</taxon>
        <taxon>Bacillales</taxon>
        <taxon>Bacillaceae</taxon>
        <taxon>Caldibacillus</taxon>
    </lineage>
</organism>
<gene>
    <name evidence="1" type="ORF">B4167_2570</name>
</gene>
<protein>
    <submittedName>
        <fullName evidence="1">Uncharacterized protein</fullName>
    </submittedName>
</protein>
<name>A0ABD4A7G0_9BACI</name>
<dbReference type="AlphaFoldDB" id="A0ABD4A7G0"/>
<proteinExistence type="predicted"/>
<accession>A0ABD4A7G0</accession>
<evidence type="ECO:0000313" key="1">
    <source>
        <dbReference type="EMBL" id="KIO72927.1"/>
    </source>
</evidence>
<dbReference type="EMBL" id="JXLU01000078">
    <property type="protein sequence ID" value="KIO72927.1"/>
    <property type="molecule type" value="Genomic_DNA"/>
</dbReference>